<feature type="domain" description="PKD/Chitinase" evidence="3">
    <location>
        <begin position="475"/>
        <end position="565"/>
    </location>
</feature>
<sequence>MRNKRISIAIIVAYFVHTFAQTFAAVSIDDFEARLFDPDNNPQTKNMPNRIFKPKGQDPSNTTKKYPLIIHLHGLGAGNGNNITQMSDHGIGGMYFADDEQQALQPSFVLIPQEPQGPQHWQSEPVKTLLIDLIDSVIAEFPNIDEDRIYIGGMSMGGLGTWKHLIAQPDKFAAAYFFAAAGNANGAESIKHVPMWFFHGSADKRVKPPGTTIARVDKLRELGASPIFTFFHNVGHSVAPRSGSIFDLYEWLMQQRLNEAHQPAPLLRITEYSIGSDLDVSGIMEDERAQVFEVTWSQKAGTVTETGNASGTYQWSATDIPLSSGKSNTSIIAKGWSFDPTNPYYEFNPKDADRPEAGYTVFSQSIEVDYSIPTGDAVPPGLITASPAHSDFAISTESTVLTFSGTASDETALDSVTWETDRGQSGTATGTDSWSADVPLVDGLNRLTITASDVSGNIRRQIFYVTKIDPVVNEAPRVLTGSDLLTSMPNNTVDLDAALGDDGLPVAANLQWTKVSGPGTVTFANANAVDTTATFSSEGTYVLRLTADDTLLTDYDEITVIVTEESVPVAGPGVLGINCGGDAYLASDGTQYVADNQAGFLLGGGRHTGNTTVTNTSDSTIYQKGYFPRGSVYWRDIVLPNGEYVVTLKMVNPNNAINNRIGDYYIEGYRVLNDFDVRAHVERNVALDRSFRVTINDGTLDVRMHVVKNSPLLCGILVQEAYTGPPVNSAPTVDAGPDQSVIIGNGAFLDATVTDDGLAPGDPTPTSTWTQISGPGTVTFADANAVDTTVTFPATGTYELELTATDGVLSSSDSVTITVTEQPVNTAPVVDAGVDQTVLLANGASLNGTVSDDGLPDNSTLTTTWSTISGPGMVTFGDANMAVTTATFSVEGSYVLQLSASDGELNSSDSVTITVNNQPPPEQLTVRYDFGTQSLPSSGNWNLVRYSGFDETVLDATDINGNPTPFDLRITDDFRGRDTTGSVGTNLYPDQATNDSFHTNLNKAGEVTFEGLNPSLNYNITVFASAAFDANNSGVGAYTVGSTTLTLDAADNANNTVTFTNIAPDSSGKIALHCISSGEAGRVFLNVVELTQLAPPPPPPATQQVLFDFGSQATPSTGNWNLVRYFGVNDGVTDAIDTDGNATGIGIRVTDDFKGRNTTGAQNTGLHPDNATYDSFFTNIGNLAELTLENLDAQSTYDITIFASANSTDAVGEYTIGTTTLTLDAENNTNQTITFNGIQPDSNGTIVLGLHASDSTGFVFINTLELAGTVSSQAVSAAAPLDTSIANDLTSGGLTTNPIGVAASGYSRILQNGEWEVNGSAAGLAGTADSVYSEIEVVSGDFQALVNVRTLSGGSTPQAGLILRESLDADSRVVAIATNSGNAYQAASRLSTGEILDWNTLADTYDYPNAWVLLERQGDHISVAISSDGSTFVEADVVTLNGLANDIQVGLFVSSGSATAQATFADYELILYVD</sequence>
<evidence type="ECO:0000256" key="1">
    <source>
        <dbReference type="SAM" id="MobiDB-lite"/>
    </source>
</evidence>
<dbReference type="InterPro" id="IPR022409">
    <property type="entry name" value="PKD/Chitinase_dom"/>
</dbReference>
<dbReference type="Gene3D" id="3.40.50.1820">
    <property type="entry name" value="alpha/beta hydrolase"/>
    <property type="match status" value="1"/>
</dbReference>
<feature type="signal peptide" evidence="2">
    <location>
        <begin position="1"/>
        <end position="24"/>
    </location>
</feature>
<evidence type="ECO:0000259" key="3">
    <source>
        <dbReference type="SMART" id="SM00089"/>
    </source>
</evidence>
<feature type="domain" description="PKD/Chitinase" evidence="3">
    <location>
        <begin position="736"/>
        <end position="822"/>
    </location>
</feature>
<feature type="domain" description="PKD/Chitinase" evidence="3">
    <location>
        <begin position="829"/>
        <end position="918"/>
    </location>
</feature>
<name>A0AAQ3L511_9BACT</name>
<reference evidence="4 5" key="1">
    <citation type="submission" date="2023-10" db="EMBL/GenBank/DDBJ databases">
        <title>Rubellicoccus peritrichatus gen. nov., sp. nov., isolated from an algae of coral reef tank.</title>
        <authorList>
            <person name="Luo J."/>
        </authorList>
    </citation>
    <scope>NUCLEOTIDE SEQUENCE [LARGE SCALE GENOMIC DNA]</scope>
    <source>
        <strain evidence="4 5">CR14</strain>
    </source>
</reference>
<dbReference type="Pfam" id="PF22352">
    <property type="entry name" value="K319L-like_PKD"/>
    <property type="match status" value="3"/>
</dbReference>
<dbReference type="PANTHER" id="PTHR46182:SF2">
    <property type="entry name" value="FI19480P1"/>
    <property type="match status" value="1"/>
</dbReference>
<dbReference type="EMBL" id="CP136920">
    <property type="protein sequence ID" value="WOO39509.1"/>
    <property type="molecule type" value="Genomic_DNA"/>
</dbReference>
<dbReference type="InterPro" id="IPR008979">
    <property type="entry name" value="Galactose-bd-like_sf"/>
</dbReference>
<dbReference type="Gene3D" id="2.60.40.10">
    <property type="entry name" value="Immunoglobulins"/>
    <property type="match status" value="4"/>
</dbReference>
<dbReference type="Gene3D" id="2.60.120.430">
    <property type="entry name" value="Galactose-binding lectin"/>
    <property type="match status" value="1"/>
</dbReference>
<dbReference type="InterPro" id="IPR029058">
    <property type="entry name" value="AB_hydrolase_fold"/>
</dbReference>
<dbReference type="GO" id="GO:0031410">
    <property type="term" value="C:cytoplasmic vesicle"/>
    <property type="evidence" value="ECO:0007669"/>
    <property type="project" value="TreeGrafter"/>
</dbReference>
<evidence type="ECO:0000313" key="4">
    <source>
        <dbReference type="EMBL" id="WOO39509.1"/>
    </source>
</evidence>
<dbReference type="RefSeq" id="WP_317831427.1">
    <property type="nucleotide sequence ID" value="NZ_CP136920.1"/>
</dbReference>
<dbReference type="Gene3D" id="2.60.120.200">
    <property type="match status" value="1"/>
</dbReference>
<evidence type="ECO:0000313" key="5">
    <source>
        <dbReference type="Proteomes" id="UP001304300"/>
    </source>
</evidence>
<dbReference type="Proteomes" id="UP001304300">
    <property type="component" value="Chromosome"/>
</dbReference>
<dbReference type="SMART" id="SM00089">
    <property type="entry name" value="PKD"/>
    <property type="match status" value="3"/>
</dbReference>
<feature type="chain" id="PRO_5043040488" evidence="2">
    <location>
        <begin position="25"/>
        <end position="1474"/>
    </location>
</feature>
<dbReference type="Pfam" id="PF11721">
    <property type="entry name" value="Malectin"/>
    <property type="match status" value="1"/>
</dbReference>
<dbReference type="InterPro" id="IPR035986">
    <property type="entry name" value="PKD_dom_sf"/>
</dbReference>
<proteinExistence type="predicted"/>
<organism evidence="4 5">
    <name type="scientific">Rubellicoccus peritrichatus</name>
    <dbReference type="NCBI Taxonomy" id="3080537"/>
    <lineage>
        <taxon>Bacteria</taxon>
        <taxon>Pseudomonadati</taxon>
        <taxon>Verrucomicrobiota</taxon>
        <taxon>Opitutia</taxon>
        <taxon>Puniceicoccales</taxon>
        <taxon>Cerasicoccaceae</taxon>
        <taxon>Rubellicoccus</taxon>
    </lineage>
</organism>
<dbReference type="PANTHER" id="PTHR46182">
    <property type="entry name" value="FI19480P1"/>
    <property type="match status" value="1"/>
</dbReference>
<accession>A0AAQ3L511</accession>
<dbReference type="KEGG" id="puo:RZN69_12870"/>
<keyword evidence="2" id="KW-0732">Signal</keyword>
<keyword evidence="5" id="KW-1185">Reference proteome</keyword>
<dbReference type="GO" id="GO:0016020">
    <property type="term" value="C:membrane"/>
    <property type="evidence" value="ECO:0007669"/>
    <property type="project" value="TreeGrafter"/>
</dbReference>
<dbReference type="InterPro" id="IPR029865">
    <property type="entry name" value="KIAA0319-like"/>
</dbReference>
<dbReference type="SUPFAM" id="SSF49785">
    <property type="entry name" value="Galactose-binding domain-like"/>
    <property type="match status" value="1"/>
</dbReference>
<dbReference type="SUPFAM" id="SSF53474">
    <property type="entry name" value="alpha/beta-Hydrolases"/>
    <property type="match status" value="1"/>
</dbReference>
<gene>
    <name evidence="4" type="ORF">RZN69_12870</name>
</gene>
<dbReference type="InterPro" id="IPR013783">
    <property type="entry name" value="Ig-like_fold"/>
</dbReference>
<dbReference type="SUPFAM" id="SSF49299">
    <property type="entry name" value="PKD domain"/>
    <property type="match status" value="3"/>
</dbReference>
<evidence type="ECO:0000256" key="2">
    <source>
        <dbReference type="SAM" id="SignalP"/>
    </source>
</evidence>
<dbReference type="InterPro" id="IPR021720">
    <property type="entry name" value="Malectin_dom"/>
</dbReference>
<protein>
    <submittedName>
        <fullName evidence="4">Malectin domain-containing carbohydrate-binding protein</fullName>
    </submittedName>
</protein>
<feature type="region of interest" description="Disordered" evidence="1">
    <location>
        <begin position="39"/>
        <end position="61"/>
    </location>
</feature>